<name>A0ABN8P4G4_9CNID</name>
<evidence type="ECO:0008006" key="4">
    <source>
        <dbReference type="Google" id="ProtNLM"/>
    </source>
</evidence>
<gene>
    <name evidence="2" type="ORF">PLOB_00033677</name>
</gene>
<dbReference type="Proteomes" id="UP001159405">
    <property type="component" value="Unassembled WGS sequence"/>
</dbReference>
<dbReference type="EMBL" id="CALNXK010000045">
    <property type="protein sequence ID" value="CAH3128565.1"/>
    <property type="molecule type" value="Genomic_DNA"/>
</dbReference>
<accession>A0ABN8P4G4</accession>
<evidence type="ECO:0000256" key="1">
    <source>
        <dbReference type="SAM" id="MobiDB-lite"/>
    </source>
</evidence>
<reference evidence="2 3" key="1">
    <citation type="submission" date="2022-05" db="EMBL/GenBank/DDBJ databases">
        <authorList>
            <consortium name="Genoscope - CEA"/>
            <person name="William W."/>
        </authorList>
    </citation>
    <scope>NUCLEOTIDE SEQUENCE [LARGE SCALE GENOMIC DNA]</scope>
</reference>
<organism evidence="2 3">
    <name type="scientific">Porites lobata</name>
    <dbReference type="NCBI Taxonomy" id="104759"/>
    <lineage>
        <taxon>Eukaryota</taxon>
        <taxon>Metazoa</taxon>
        <taxon>Cnidaria</taxon>
        <taxon>Anthozoa</taxon>
        <taxon>Hexacorallia</taxon>
        <taxon>Scleractinia</taxon>
        <taxon>Fungiina</taxon>
        <taxon>Poritidae</taxon>
        <taxon>Porites</taxon>
    </lineage>
</organism>
<sequence length="115" mass="13480">MGSVTKEMENHKTYIRRWRTELHRDQDIVERFNRKLAERLFGHQYAVEMLLPAGQRSMAWLKRLPDAVGALNNQVTRLAKSLPSQSKRKALWQNLTLHTQGHTPYSRPNQTSTKK</sequence>
<comment type="caution">
    <text evidence="2">The sequence shown here is derived from an EMBL/GenBank/DDBJ whole genome shotgun (WGS) entry which is preliminary data.</text>
</comment>
<protein>
    <recommendedName>
        <fullName evidence="4">Transposase</fullName>
    </recommendedName>
</protein>
<feature type="compositionally biased region" description="Polar residues" evidence="1">
    <location>
        <begin position="93"/>
        <end position="115"/>
    </location>
</feature>
<evidence type="ECO:0000313" key="2">
    <source>
        <dbReference type="EMBL" id="CAH3128565.1"/>
    </source>
</evidence>
<evidence type="ECO:0000313" key="3">
    <source>
        <dbReference type="Proteomes" id="UP001159405"/>
    </source>
</evidence>
<keyword evidence="3" id="KW-1185">Reference proteome</keyword>
<feature type="region of interest" description="Disordered" evidence="1">
    <location>
        <begin position="82"/>
        <end position="115"/>
    </location>
</feature>
<proteinExistence type="predicted"/>